<dbReference type="AlphaFoldDB" id="A0A1H5GIK9"/>
<evidence type="ECO:0000256" key="1">
    <source>
        <dbReference type="SAM" id="MobiDB-lite"/>
    </source>
</evidence>
<organism evidence="3 4">
    <name type="scientific">Arthrobacter alpinus</name>
    <dbReference type="NCBI Taxonomy" id="656366"/>
    <lineage>
        <taxon>Bacteria</taxon>
        <taxon>Bacillati</taxon>
        <taxon>Actinomycetota</taxon>
        <taxon>Actinomycetes</taxon>
        <taxon>Micrococcales</taxon>
        <taxon>Micrococcaceae</taxon>
        <taxon>Arthrobacter</taxon>
    </lineage>
</organism>
<name>A0A1H5GIK9_9MICC</name>
<feature type="domain" description="HNH" evidence="2">
    <location>
        <begin position="155"/>
        <end position="197"/>
    </location>
</feature>
<dbReference type="Proteomes" id="UP000182725">
    <property type="component" value="Unassembled WGS sequence"/>
</dbReference>
<accession>A0A1H5GIK9</accession>
<sequence>MAALVLMGQDLPANSSTRPAAAFPSPNTPGPGTARAGSTNPAPGPPDDPANDAYRSPGFDGVVVAGPPLPQAIVLIKVPVLGLLDPTEESGELVALSGGPVPLEMAGELLAGSSTFLRVLTDPVTGEIFPVSPDRCTLREAEREVLRAMVGRRYCPNCIDPILDTEFDHLFPFESGGKSTVENVFPACKKHHGLKHFKDDKARHGVYRRLKEPHRAGLRLRGWTPRATQDGMVGWITPTGAYESPQQDETQPVHYPRWLKKHITWQRLRKTINAR</sequence>
<proteinExistence type="predicted"/>
<dbReference type="GO" id="GO:0003676">
    <property type="term" value="F:nucleic acid binding"/>
    <property type="evidence" value="ECO:0007669"/>
    <property type="project" value="InterPro"/>
</dbReference>
<gene>
    <name evidence="3" type="ORF">SAMN04489740_0763</name>
</gene>
<dbReference type="GO" id="GO:0004519">
    <property type="term" value="F:endonuclease activity"/>
    <property type="evidence" value="ECO:0007669"/>
    <property type="project" value="InterPro"/>
</dbReference>
<evidence type="ECO:0000259" key="2">
    <source>
        <dbReference type="Pfam" id="PF01844"/>
    </source>
</evidence>
<dbReference type="InterPro" id="IPR003615">
    <property type="entry name" value="HNH_nuc"/>
</dbReference>
<dbReference type="Pfam" id="PF01844">
    <property type="entry name" value="HNH"/>
    <property type="match status" value="1"/>
</dbReference>
<dbReference type="Gene3D" id="1.10.30.50">
    <property type="match status" value="1"/>
</dbReference>
<evidence type="ECO:0000313" key="3">
    <source>
        <dbReference type="EMBL" id="SEE14968.1"/>
    </source>
</evidence>
<dbReference type="EMBL" id="FNTV01000001">
    <property type="protein sequence ID" value="SEE14968.1"/>
    <property type="molecule type" value="Genomic_DNA"/>
</dbReference>
<dbReference type="InterPro" id="IPR002711">
    <property type="entry name" value="HNH"/>
</dbReference>
<evidence type="ECO:0000313" key="4">
    <source>
        <dbReference type="Proteomes" id="UP000182725"/>
    </source>
</evidence>
<reference evidence="3 4" key="1">
    <citation type="submission" date="2016-10" db="EMBL/GenBank/DDBJ databases">
        <authorList>
            <person name="de Groot N.N."/>
        </authorList>
    </citation>
    <scope>NUCLEOTIDE SEQUENCE [LARGE SCALE GENOMIC DNA]</scope>
    <source>
        <strain evidence="3 4">DSM 22274</strain>
    </source>
</reference>
<dbReference type="GO" id="GO:0008270">
    <property type="term" value="F:zinc ion binding"/>
    <property type="evidence" value="ECO:0007669"/>
    <property type="project" value="InterPro"/>
</dbReference>
<protein>
    <recommendedName>
        <fullName evidence="2">HNH domain-containing protein</fullName>
    </recommendedName>
</protein>
<dbReference type="CDD" id="cd00085">
    <property type="entry name" value="HNHc"/>
    <property type="match status" value="1"/>
</dbReference>
<feature type="region of interest" description="Disordered" evidence="1">
    <location>
        <begin position="1"/>
        <end position="56"/>
    </location>
</feature>